<dbReference type="AlphaFoldDB" id="A0A143DDL6"/>
<dbReference type="InterPro" id="IPR004089">
    <property type="entry name" value="MCPsignal_dom"/>
</dbReference>
<keyword evidence="8 10" id="KW-0807">Transducer</keyword>
<evidence type="ECO:0000313" key="15">
    <source>
        <dbReference type="EMBL" id="AMW34689.1"/>
    </source>
</evidence>
<evidence type="ECO:0000259" key="12">
    <source>
        <dbReference type="PROSITE" id="PS50111"/>
    </source>
</evidence>
<evidence type="ECO:0000256" key="8">
    <source>
        <dbReference type="ARBA" id="ARBA00023224"/>
    </source>
</evidence>
<feature type="domain" description="T-SNARE coiled-coil homology" evidence="13">
    <location>
        <begin position="565"/>
        <end position="627"/>
    </location>
</feature>
<dbReference type="PANTHER" id="PTHR32089">
    <property type="entry name" value="METHYL-ACCEPTING CHEMOTAXIS PROTEIN MCPB"/>
    <property type="match status" value="1"/>
</dbReference>
<reference evidence="15 16" key="1">
    <citation type="submission" date="2016-02" db="EMBL/GenBank/DDBJ databases">
        <title>Complete Genome of H5569, the type strain of the newly described species Haematospirillium jordaniae.</title>
        <authorList>
            <person name="Nicholson A.C."/>
            <person name="Humrighouse B.W."/>
            <person name="Loparov V."/>
            <person name="McQuiston J.R."/>
        </authorList>
    </citation>
    <scope>NUCLEOTIDE SEQUENCE [LARGE SCALE GENOMIC DNA]</scope>
    <source>
        <strain evidence="15 16">H5569</strain>
    </source>
</reference>
<dbReference type="Pfam" id="PF02743">
    <property type="entry name" value="dCache_1"/>
    <property type="match status" value="1"/>
</dbReference>
<dbReference type="GO" id="GO:0005886">
    <property type="term" value="C:plasma membrane"/>
    <property type="evidence" value="ECO:0007669"/>
    <property type="project" value="UniProtKB-SubCell"/>
</dbReference>
<dbReference type="CDD" id="cd12912">
    <property type="entry name" value="PDC2_MCP_like"/>
    <property type="match status" value="1"/>
</dbReference>
<evidence type="ECO:0000259" key="14">
    <source>
        <dbReference type="PROSITE" id="PS50885"/>
    </source>
</evidence>
<feature type="domain" description="Methyl-accepting transducer" evidence="12">
    <location>
        <begin position="413"/>
        <end position="649"/>
    </location>
</feature>
<evidence type="ECO:0000259" key="13">
    <source>
        <dbReference type="PROSITE" id="PS50192"/>
    </source>
</evidence>
<evidence type="ECO:0000256" key="10">
    <source>
        <dbReference type="PROSITE-ProRule" id="PRU00284"/>
    </source>
</evidence>
<dbReference type="GO" id="GO:0006935">
    <property type="term" value="P:chemotaxis"/>
    <property type="evidence" value="ECO:0007669"/>
    <property type="project" value="UniProtKB-KW"/>
</dbReference>
<dbReference type="Pfam" id="PF00015">
    <property type="entry name" value="MCPsignal"/>
    <property type="match status" value="1"/>
</dbReference>
<dbReference type="KEGG" id="hjo:AY555_05295"/>
<comment type="subcellular location">
    <subcellularLocation>
        <location evidence="1">Cell inner membrane</location>
        <topology evidence="1">Multi-pass membrane protein</topology>
    </subcellularLocation>
</comment>
<dbReference type="EMBL" id="CP014525">
    <property type="protein sequence ID" value="AMW34689.1"/>
    <property type="molecule type" value="Genomic_DNA"/>
</dbReference>
<dbReference type="PROSITE" id="PS50111">
    <property type="entry name" value="CHEMOTAXIS_TRANSDUC_2"/>
    <property type="match status" value="1"/>
</dbReference>
<dbReference type="InterPro" id="IPR029151">
    <property type="entry name" value="Sensor-like_sf"/>
</dbReference>
<keyword evidence="5 11" id="KW-0812">Transmembrane</keyword>
<dbReference type="Proteomes" id="UP000076066">
    <property type="component" value="Chromosome"/>
</dbReference>
<dbReference type="Gene3D" id="3.30.450.20">
    <property type="entry name" value="PAS domain"/>
    <property type="match status" value="2"/>
</dbReference>
<dbReference type="InterPro" id="IPR033479">
    <property type="entry name" value="dCache_1"/>
</dbReference>
<keyword evidence="6 11" id="KW-1133">Transmembrane helix</keyword>
<dbReference type="PROSITE" id="PS50192">
    <property type="entry name" value="T_SNARE"/>
    <property type="match status" value="1"/>
</dbReference>
<dbReference type="InterPro" id="IPR003660">
    <property type="entry name" value="HAMP_dom"/>
</dbReference>
<dbReference type="STRING" id="1549855.AY555_05295"/>
<dbReference type="Gene3D" id="1.10.287.950">
    <property type="entry name" value="Methyl-accepting chemotaxis protein"/>
    <property type="match status" value="1"/>
</dbReference>
<keyword evidence="4" id="KW-0997">Cell inner membrane</keyword>
<dbReference type="GO" id="GO:0004888">
    <property type="term" value="F:transmembrane signaling receptor activity"/>
    <property type="evidence" value="ECO:0007669"/>
    <property type="project" value="InterPro"/>
</dbReference>
<dbReference type="Pfam" id="PF00672">
    <property type="entry name" value="HAMP"/>
    <property type="match status" value="1"/>
</dbReference>
<sequence>MQADQDTKPVETGENAPVAASAPKSMMSKILSIAIGTVIAVFVAYSLYSDFYQRSAIRKGIDADLHHMGDIAAENISNWLNARLLLTRLAADGIARTDASPAAVSTELGRATLMESFNASYLGDIHGVFTQQPPATDLPAGYDPRKRPWYKQAETEKGPVITPPYKSATTPDLNITIAIPVYQSGSLVGVIGSDFLIGDLSRMIGEITFGGMGRAFLVDKAGTILMHPDPDVVTKKMADIYPSQTPSITREVVTASDGRHTELMTFIPVSGLPGVEWFLVVSVDEDKAFAQLADFRISALVAALLGALLMIVILRQTLNVLVARPVLEMTGAMKDLASGNLEVQIPGDGRDDEIGAMAHAVAVFRDNALERRRLEAEQAEARRAAEARTIKVDKLISAFSGDMNTVLGTVTSAATELEATAGALSGTADRSARDATTAAAATEEASVNVQGVAHATEELAASINEIASRVENSRLIAERASDSAHRTNQTVQSLVEATQKISQIVNLINDIASQTNLLALNATIEAARAGEAGKGFAVVANEVKSLAGQTSRATDEIGSQIQAIQTVSDHVATAIADIAKVIEEINNITGDISTAIDQQGAATREIARNVAEAAAGTNEVSQSVINVTNGARETGDNASQVLAAAGELSRQSEMLKNRVDEFFHSIRSV</sequence>
<dbReference type="PRINTS" id="PR00260">
    <property type="entry name" value="CHEMTRNSDUCR"/>
</dbReference>
<evidence type="ECO:0000256" key="7">
    <source>
        <dbReference type="ARBA" id="ARBA00023136"/>
    </source>
</evidence>
<proteinExistence type="inferred from homology"/>
<dbReference type="GO" id="GO:0007165">
    <property type="term" value="P:signal transduction"/>
    <property type="evidence" value="ECO:0007669"/>
    <property type="project" value="UniProtKB-KW"/>
</dbReference>
<dbReference type="PANTHER" id="PTHR32089:SF112">
    <property type="entry name" value="LYSOZYME-LIKE PROTEIN-RELATED"/>
    <property type="match status" value="1"/>
</dbReference>
<evidence type="ECO:0000256" key="1">
    <source>
        <dbReference type="ARBA" id="ARBA00004429"/>
    </source>
</evidence>
<dbReference type="InterPro" id="IPR004090">
    <property type="entry name" value="Chemotax_Me-accpt_rcpt"/>
</dbReference>
<evidence type="ECO:0000313" key="16">
    <source>
        <dbReference type="Proteomes" id="UP000076066"/>
    </source>
</evidence>
<evidence type="ECO:0000256" key="11">
    <source>
        <dbReference type="SAM" id="Phobius"/>
    </source>
</evidence>
<feature type="transmembrane region" description="Helical" evidence="11">
    <location>
        <begin position="297"/>
        <end position="314"/>
    </location>
</feature>
<dbReference type="SUPFAM" id="SSF103190">
    <property type="entry name" value="Sensory domain-like"/>
    <property type="match status" value="1"/>
</dbReference>
<feature type="transmembrane region" description="Helical" evidence="11">
    <location>
        <begin position="30"/>
        <end position="48"/>
    </location>
</feature>
<dbReference type="OrthoDB" id="7293398at2"/>
<gene>
    <name evidence="15" type="ORF">AY555_05295</name>
</gene>
<dbReference type="CDD" id="cd12913">
    <property type="entry name" value="PDC1_MCP_like"/>
    <property type="match status" value="1"/>
</dbReference>
<dbReference type="GeneID" id="53316567"/>
<dbReference type="SMART" id="SM00283">
    <property type="entry name" value="MA"/>
    <property type="match status" value="1"/>
</dbReference>
<dbReference type="RefSeq" id="WP_066134361.1">
    <property type="nucleotide sequence ID" value="NZ_CP014525.1"/>
</dbReference>
<dbReference type="PROSITE" id="PS50885">
    <property type="entry name" value="HAMP"/>
    <property type="match status" value="1"/>
</dbReference>
<evidence type="ECO:0000256" key="5">
    <source>
        <dbReference type="ARBA" id="ARBA00022692"/>
    </source>
</evidence>
<name>A0A143DDL6_9PROT</name>
<comment type="similarity">
    <text evidence="9">Belongs to the methyl-accepting chemotaxis (MCP) protein family.</text>
</comment>
<keyword evidence="7 11" id="KW-0472">Membrane</keyword>
<organism evidence="15 16">
    <name type="scientific">Haematospirillum jordaniae</name>
    <dbReference type="NCBI Taxonomy" id="1549855"/>
    <lineage>
        <taxon>Bacteria</taxon>
        <taxon>Pseudomonadati</taxon>
        <taxon>Pseudomonadota</taxon>
        <taxon>Alphaproteobacteria</taxon>
        <taxon>Rhodospirillales</taxon>
        <taxon>Novispirillaceae</taxon>
        <taxon>Haematospirillum</taxon>
    </lineage>
</organism>
<feature type="domain" description="HAMP" evidence="14">
    <location>
        <begin position="320"/>
        <end position="373"/>
    </location>
</feature>
<evidence type="ECO:0000256" key="9">
    <source>
        <dbReference type="ARBA" id="ARBA00029447"/>
    </source>
</evidence>
<dbReference type="Gene3D" id="1.10.8.500">
    <property type="entry name" value="HAMP domain in histidine kinase"/>
    <property type="match status" value="1"/>
</dbReference>
<evidence type="ECO:0008006" key="17">
    <source>
        <dbReference type="Google" id="ProtNLM"/>
    </source>
</evidence>
<keyword evidence="16" id="KW-1185">Reference proteome</keyword>
<protein>
    <recommendedName>
        <fullName evidence="17">Chemotaxis protein</fullName>
    </recommendedName>
</protein>
<dbReference type="CDD" id="cd06225">
    <property type="entry name" value="HAMP"/>
    <property type="match status" value="1"/>
</dbReference>
<keyword evidence="3" id="KW-0145">Chemotaxis</keyword>
<accession>A0A143DDL6</accession>
<evidence type="ECO:0000256" key="4">
    <source>
        <dbReference type="ARBA" id="ARBA00022519"/>
    </source>
</evidence>
<dbReference type="InterPro" id="IPR000727">
    <property type="entry name" value="T_SNARE_dom"/>
</dbReference>
<keyword evidence="2" id="KW-1003">Cell membrane</keyword>
<evidence type="ECO:0000256" key="6">
    <source>
        <dbReference type="ARBA" id="ARBA00022989"/>
    </source>
</evidence>
<dbReference type="SMART" id="SM00304">
    <property type="entry name" value="HAMP"/>
    <property type="match status" value="1"/>
</dbReference>
<evidence type="ECO:0000256" key="3">
    <source>
        <dbReference type="ARBA" id="ARBA00022500"/>
    </source>
</evidence>
<dbReference type="SUPFAM" id="SSF58104">
    <property type="entry name" value="Methyl-accepting chemotaxis protein (MCP) signaling domain"/>
    <property type="match status" value="1"/>
</dbReference>
<evidence type="ECO:0000256" key="2">
    <source>
        <dbReference type="ARBA" id="ARBA00022475"/>
    </source>
</evidence>